<evidence type="ECO:0000313" key="4">
    <source>
        <dbReference type="Proteomes" id="UP000694382"/>
    </source>
</evidence>
<comment type="similarity">
    <text evidence="1">Belongs to the isochorismatase family.</text>
</comment>
<dbReference type="Ensembl" id="ENSCPVT00000026009.1">
    <property type="protein sequence ID" value="ENSCPVP00000027361.1"/>
    <property type="gene ID" value="ENSCPVG00000006628.2"/>
</dbReference>
<dbReference type="PANTHER" id="PTHR14119:SF3">
    <property type="entry name" value="ISOCHORISMATASE DOMAIN-CONTAINING PROTEIN 2"/>
    <property type="match status" value="1"/>
</dbReference>
<keyword evidence="4" id="KW-1185">Reference proteome</keyword>
<evidence type="ECO:0000313" key="3">
    <source>
        <dbReference type="Ensembl" id="ENSCPVP00000027361.1"/>
    </source>
</evidence>
<name>A0A8U8BYU9_GEOPR</name>
<dbReference type="Pfam" id="PF00857">
    <property type="entry name" value="Isochorismatase"/>
    <property type="match status" value="1"/>
</dbReference>
<reference evidence="3" key="1">
    <citation type="submission" date="2025-08" db="UniProtKB">
        <authorList>
            <consortium name="Ensembl"/>
        </authorList>
    </citation>
    <scope>IDENTIFICATION</scope>
</reference>
<protein>
    <recommendedName>
        <fullName evidence="2">Isochorismatase-like domain-containing protein</fullName>
    </recommendedName>
</protein>
<dbReference type="Gene3D" id="3.40.50.850">
    <property type="entry name" value="Isochorismatase-like"/>
    <property type="match status" value="1"/>
</dbReference>
<dbReference type="SUPFAM" id="SSF52499">
    <property type="entry name" value="Isochorismatase-like hydrolases"/>
    <property type="match status" value="1"/>
</dbReference>
<dbReference type="PANTHER" id="PTHR14119">
    <property type="entry name" value="HYDROLASE"/>
    <property type="match status" value="1"/>
</dbReference>
<dbReference type="InterPro" id="IPR050993">
    <property type="entry name" value="Isochorismatase_domain"/>
</dbReference>
<accession>A0A8U8BYU9</accession>
<evidence type="ECO:0000256" key="1">
    <source>
        <dbReference type="ARBA" id="ARBA00006336"/>
    </source>
</evidence>
<sequence length="246" mass="26058">MLTCPPTCPQLSPPVRRCAPVSPAMLTCPPTCPQVRSPVPRCVAMAAARLGWPRPGCSALLLCDLQERFRGSVAAFPHIVAVAARLLQGCRILGVPALVTEQRPEVLGRTVPELGAQDVPRVPKTAFSMAGAAAPLLREPALRHVLLCGIEAHACVLQTALDLLEQGLDVHVVADAVSSRSQVDRALALARMRQAGAHLSTCESLLLLLLRDSAHPKFRQILPLIKEPPPDTGLILGGPWGVLGGP</sequence>
<dbReference type="AlphaFoldDB" id="A0A8U8BYU9"/>
<reference evidence="3" key="2">
    <citation type="submission" date="2025-09" db="UniProtKB">
        <authorList>
            <consortium name="Ensembl"/>
        </authorList>
    </citation>
    <scope>IDENTIFICATION</scope>
</reference>
<evidence type="ECO:0000259" key="2">
    <source>
        <dbReference type="Pfam" id="PF00857"/>
    </source>
</evidence>
<dbReference type="Proteomes" id="UP000694382">
    <property type="component" value="Unassembled WGS sequence"/>
</dbReference>
<feature type="domain" description="Isochorismatase-like" evidence="2">
    <location>
        <begin position="58"/>
        <end position="203"/>
    </location>
</feature>
<dbReference type="InterPro" id="IPR000868">
    <property type="entry name" value="Isochorismatase-like_dom"/>
</dbReference>
<organism evidence="3 4">
    <name type="scientific">Geospiza parvula</name>
    <name type="common">Small tree-finch</name>
    <name type="synonym">Camarhynchus parvulus</name>
    <dbReference type="NCBI Taxonomy" id="87175"/>
    <lineage>
        <taxon>Eukaryota</taxon>
        <taxon>Metazoa</taxon>
        <taxon>Chordata</taxon>
        <taxon>Craniata</taxon>
        <taxon>Vertebrata</taxon>
        <taxon>Euteleostomi</taxon>
        <taxon>Archelosauria</taxon>
        <taxon>Archosauria</taxon>
        <taxon>Dinosauria</taxon>
        <taxon>Saurischia</taxon>
        <taxon>Theropoda</taxon>
        <taxon>Coelurosauria</taxon>
        <taxon>Aves</taxon>
        <taxon>Neognathae</taxon>
        <taxon>Neoaves</taxon>
        <taxon>Telluraves</taxon>
        <taxon>Australaves</taxon>
        <taxon>Passeriformes</taxon>
        <taxon>Thraupidae</taxon>
        <taxon>Camarhynchus</taxon>
    </lineage>
</organism>
<proteinExistence type="inferred from homology"/>
<dbReference type="InterPro" id="IPR036380">
    <property type="entry name" value="Isochorismatase-like_sf"/>
</dbReference>